<gene>
    <name evidence="1" type="ORF">KD146_07230</name>
</gene>
<dbReference type="EMBL" id="JAGXTP010000001">
    <property type="protein sequence ID" value="MBS3848491.1"/>
    <property type="molecule type" value="Genomic_DNA"/>
</dbReference>
<accession>A0A942EEU8</accession>
<dbReference type="RefSeq" id="WP_212658034.1">
    <property type="nucleotide sequence ID" value="NZ_JAGXTP010000001.1"/>
</dbReference>
<reference evidence="1" key="1">
    <citation type="submission" date="2021-04" db="EMBL/GenBank/DDBJ databases">
        <title>Devosia litorisediminis sp. nov., isolated from a sand dune.</title>
        <authorList>
            <person name="Park S."/>
            <person name="Yoon J.-H."/>
        </authorList>
    </citation>
    <scope>NUCLEOTIDE SEQUENCE</scope>
    <source>
        <strain evidence="1">BSSL-BM10</strain>
    </source>
</reference>
<organism evidence="1 2">
    <name type="scientific">Devosia litorisediminis</name>
    <dbReference type="NCBI Taxonomy" id="2829817"/>
    <lineage>
        <taxon>Bacteria</taxon>
        <taxon>Pseudomonadati</taxon>
        <taxon>Pseudomonadota</taxon>
        <taxon>Alphaproteobacteria</taxon>
        <taxon>Hyphomicrobiales</taxon>
        <taxon>Devosiaceae</taxon>
        <taxon>Devosia</taxon>
    </lineage>
</organism>
<proteinExistence type="predicted"/>
<sequence>MEKWAYDLRAMASEFRESRRFKDLTDAIDRYHSAFSVHADLLEAKRAINTLHEVEKDESERFRFAAALMTHAVAMYARATISDQDGRRPVDVTRSFPEELKHKHAAIADLRNTVVAHYGVPKGSHAHRWNDERTVLRWHPEGRSFSYLSRRAGFVAEAVNDLAILTRHAGLAVAAAIDERELKLRALLKKFENDPEVAAVAQRCRFKPEAFYKTEVAVDAFWHGVGSE</sequence>
<name>A0A942EEU8_9HYPH</name>
<evidence type="ECO:0000313" key="2">
    <source>
        <dbReference type="Proteomes" id="UP000678281"/>
    </source>
</evidence>
<dbReference type="AlphaFoldDB" id="A0A942EEU8"/>
<dbReference type="Proteomes" id="UP000678281">
    <property type="component" value="Unassembled WGS sequence"/>
</dbReference>
<comment type="caution">
    <text evidence="1">The sequence shown here is derived from an EMBL/GenBank/DDBJ whole genome shotgun (WGS) entry which is preliminary data.</text>
</comment>
<evidence type="ECO:0000313" key="1">
    <source>
        <dbReference type="EMBL" id="MBS3848491.1"/>
    </source>
</evidence>
<keyword evidence="2" id="KW-1185">Reference proteome</keyword>
<protein>
    <submittedName>
        <fullName evidence="1">Uncharacterized protein</fullName>
    </submittedName>
</protein>